<dbReference type="OrthoDB" id="3358017at2759"/>
<evidence type="ECO:0000256" key="3">
    <source>
        <dbReference type="ARBA" id="ARBA00022989"/>
    </source>
</evidence>
<feature type="transmembrane region" description="Helical" evidence="6">
    <location>
        <begin position="218"/>
        <end position="236"/>
    </location>
</feature>
<accession>A0A0C2IWQ7</accession>
<feature type="transmembrane region" description="Helical" evidence="6">
    <location>
        <begin position="141"/>
        <end position="163"/>
    </location>
</feature>
<evidence type="ECO:0000256" key="5">
    <source>
        <dbReference type="SAM" id="MobiDB-lite"/>
    </source>
</evidence>
<comment type="caution">
    <text evidence="7">The sequence shown here is derived from an EMBL/GenBank/DDBJ whole genome shotgun (WGS) entry which is preliminary data.</text>
</comment>
<keyword evidence="2 6" id="KW-0812">Transmembrane</keyword>
<dbReference type="PANTHER" id="PTHR31465">
    <property type="entry name" value="PROTEIN RTA1-RELATED"/>
    <property type="match status" value="1"/>
</dbReference>
<feature type="transmembrane region" description="Helical" evidence="6">
    <location>
        <begin position="45"/>
        <end position="63"/>
    </location>
</feature>
<keyword evidence="8" id="KW-1185">Reference proteome</keyword>
<dbReference type="HOGENOM" id="CLU_033465_3_1_1"/>
<dbReference type="InterPro" id="IPR007568">
    <property type="entry name" value="RTA1"/>
</dbReference>
<feature type="transmembrane region" description="Helical" evidence="6">
    <location>
        <begin position="175"/>
        <end position="197"/>
    </location>
</feature>
<keyword evidence="4 6" id="KW-0472">Membrane</keyword>
<evidence type="ECO:0000256" key="4">
    <source>
        <dbReference type="ARBA" id="ARBA00023136"/>
    </source>
</evidence>
<evidence type="ECO:0000256" key="2">
    <source>
        <dbReference type="ARBA" id="ARBA00022692"/>
    </source>
</evidence>
<dbReference type="PANTHER" id="PTHR31465:SF27">
    <property type="entry name" value="DOMAIN PROTEIN, PUTATIVE (AFU_ORTHOLOGUE AFUA_3G01030)-RELATED"/>
    <property type="match status" value="1"/>
</dbReference>
<evidence type="ECO:0000313" key="7">
    <source>
        <dbReference type="EMBL" id="KIH91170.1"/>
    </source>
</evidence>
<name>A0A0C2IWQ7_9PEZI</name>
<sequence>MPSIETHNGYPLWHYIPNRPAAIVFVVLFALMTALHGIRMVRHRMWFCIPFVTGGVFETIGYLGRVLAYDHTGELIPYVLQSVFLLLAPVFFAATLYMVLGRVVLYTLTTVNDAAHAHHSVHAVVAASSLSLLPPRWTTRVFVAADVVSFFIQAGGAGILVQARSASSSKTGQTVIVGGLVFQLVSFAVFVLSALVFDVRSRSRKRRQGASSSPAARNILAMLYATSLLVMLRNVVRAAEYAAGQDSYLLAHEWVIYVLDGAPMLAVMAVFAAGYPAALQHGQRGMQPVATRASDDVELAGGRKSNNRT</sequence>
<feature type="region of interest" description="Disordered" evidence="5">
    <location>
        <begin position="290"/>
        <end position="309"/>
    </location>
</feature>
<dbReference type="AlphaFoldDB" id="A0A0C2IWQ7"/>
<evidence type="ECO:0000256" key="6">
    <source>
        <dbReference type="SAM" id="Phobius"/>
    </source>
</evidence>
<gene>
    <name evidence="7" type="ORF">SPBR_09086</name>
</gene>
<keyword evidence="3 6" id="KW-1133">Transmembrane helix</keyword>
<evidence type="ECO:0000256" key="1">
    <source>
        <dbReference type="ARBA" id="ARBA00004141"/>
    </source>
</evidence>
<comment type="subcellular location">
    <subcellularLocation>
        <location evidence="1">Membrane</location>
        <topology evidence="1">Multi-pass membrane protein</topology>
    </subcellularLocation>
</comment>
<feature type="transmembrane region" description="Helical" evidence="6">
    <location>
        <begin position="20"/>
        <end position="38"/>
    </location>
</feature>
<dbReference type="Pfam" id="PF04479">
    <property type="entry name" value="RTA1"/>
    <property type="match status" value="2"/>
</dbReference>
<dbReference type="GeneID" id="63682133"/>
<dbReference type="Proteomes" id="UP000031575">
    <property type="component" value="Unassembled WGS sequence"/>
</dbReference>
<feature type="transmembrane region" description="Helical" evidence="6">
    <location>
        <begin position="256"/>
        <end position="278"/>
    </location>
</feature>
<feature type="transmembrane region" description="Helical" evidence="6">
    <location>
        <begin position="75"/>
        <end position="100"/>
    </location>
</feature>
<evidence type="ECO:0000313" key="8">
    <source>
        <dbReference type="Proteomes" id="UP000031575"/>
    </source>
</evidence>
<reference evidence="7 8" key="1">
    <citation type="journal article" date="2014" name="BMC Genomics">
        <title>Comparative genomics of the major fungal agents of human and animal Sporotrichosis: Sporothrix schenckii and Sporothrix brasiliensis.</title>
        <authorList>
            <person name="Teixeira M.M."/>
            <person name="de Almeida L.G."/>
            <person name="Kubitschek-Barreira P."/>
            <person name="Alves F.L."/>
            <person name="Kioshima E.S."/>
            <person name="Abadio A.K."/>
            <person name="Fernandes L."/>
            <person name="Derengowski L.S."/>
            <person name="Ferreira K.S."/>
            <person name="Souza R.C."/>
            <person name="Ruiz J.C."/>
            <person name="de Andrade N.C."/>
            <person name="Paes H.C."/>
            <person name="Nicola A.M."/>
            <person name="Albuquerque P."/>
            <person name="Gerber A.L."/>
            <person name="Martins V.P."/>
            <person name="Peconick L.D."/>
            <person name="Neto A.V."/>
            <person name="Chaucanez C.B."/>
            <person name="Silva P.A."/>
            <person name="Cunha O.L."/>
            <person name="de Oliveira F.F."/>
            <person name="dos Santos T.C."/>
            <person name="Barros A.L."/>
            <person name="Soares M.A."/>
            <person name="de Oliveira L.M."/>
            <person name="Marini M.M."/>
            <person name="Villalobos-Duno H."/>
            <person name="Cunha M.M."/>
            <person name="de Hoog S."/>
            <person name="da Silveira J.F."/>
            <person name="Henrissat B."/>
            <person name="Nino-Vega G.A."/>
            <person name="Cisalpino P.S."/>
            <person name="Mora-Montes H.M."/>
            <person name="Almeida S.R."/>
            <person name="Stajich J.E."/>
            <person name="Lopes-Bezerra L.M."/>
            <person name="Vasconcelos A.T."/>
            <person name="Felipe M.S."/>
        </authorList>
    </citation>
    <scope>NUCLEOTIDE SEQUENCE [LARGE SCALE GENOMIC DNA]</scope>
    <source>
        <strain evidence="7 8">5110</strain>
    </source>
</reference>
<dbReference type="EMBL" id="AWTV01000007">
    <property type="protein sequence ID" value="KIH91170.1"/>
    <property type="molecule type" value="Genomic_DNA"/>
</dbReference>
<dbReference type="GO" id="GO:0016020">
    <property type="term" value="C:membrane"/>
    <property type="evidence" value="ECO:0007669"/>
    <property type="project" value="UniProtKB-SubCell"/>
</dbReference>
<dbReference type="RefSeq" id="XP_040619180.1">
    <property type="nucleotide sequence ID" value="XM_040767212.1"/>
</dbReference>
<protein>
    <submittedName>
        <fullName evidence="7">RTA1 like protein</fullName>
    </submittedName>
</protein>
<proteinExistence type="predicted"/>
<organism evidence="7 8">
    <name type="scientific">Sporothrix brasiliensis 5110</name>
    <dbReference type="NCBI Taxonomy" id="1398154"/>
    <lineage>
        <taxon>Eukaryota</taxon>
        <taxon>Fungi</taxon>
        <taxon>Dikarya</taxon>
        <taxon>Ascomycota</taxon>
        <taxon>Pezizomycotina</taxon>
        <taxon>Sordariomycetes</taxon>
        <taxon>Sordariomycetidae</taxon>
        <taxon>Ophiostomatales</taxon>
        <taxon>Ophiostomataceae</taxon>
        <taxon>Sporothrix</taxon>
    </lineage>
</organism>
<dbReference type="VEuPathDB" id="FungiDB:SPBR_09086"/>